<name>A0A1H0N2P2_SELRU</name>
<dbReference type="EMBL" id="FNJQ01000002">
    <property type="protein sequence ID" value="SDO86927.1"/>
    <property type="molecule type" value="Genomic_DNA"/>
</dbReference>
<evidence type="ECO:0000313" key="2">
    <source>
        <dbReference type="Proteomes" id="UP000182412"/>
    </source>
</evidence>
<evidence type="ECO:0000313" key="1">
    <source>
        <dbReference type="EMBL" id="SDO86927.1"/>
    </source>
</evidence>
<sequence length="70" mass="8146">MLLFEFERTLFKFSANRPAFEPLFQLPPEIGIRLTVIPHKDIFLHYAFSVAFIQPPSIRPNSSIARDNRS</sequence>
<dbReference type="AlphaFoldDB" id="A0A1H0N2P2"/>
<accession>A0A1H0N2P2</accession>
<protein>
    <submittedName>
        <fullName evidence="1">Uncharacterized protein</fullName>
    </submittedName>
</protein>
<organism evidence="1 2">
    <name type="scientific">Selenomonas ruminantium</name>
    <dbReference type="NCBI Taxonomy" id="971"/>
    <lineage>
        <taxon>Bacteria</taxon>
        <taxon>Bacillati</taxon>
        <taxon>Bacillota</taxon>
        <taxon>Negativicutes</taxon>
        <taxon>Selenomonadales</taxon>
        <taxon>Selenomonadaceae</taxon>
        <taxon>Selenomonas</taxon>
    </lineage>
</organism>
<reference evidence="1 2" key="1">
    <citation type="submission" date="2016-10" db="EMBL/GenBank/DDBJ databases">
        <authorList>
            <person name="de Groot N.N."/>
        </authorList>
    </citation>
    <scope>NUCLEOTIDE SEQUENCE [LARGE SCALE GENOMIC DNA]</scope>
    <source>
        <strain evidence="1 2">S137</strain>
    </source>
</reference>
<dbReference type="Proteomes" id="UP000182412">
    <property type="component" value="Unassembled WGS sequence"/>
</dbReference>
<proteinExistence type="predicted"/>
<gene>
    <name evidence="1" type="ORF">SAMN05216366_102148</name>
</gene>